<evidence type="ECO:0000256" key="1">
    <source>
        <dbReference type="ARBA" id="ARBA00004141"/>
    </source>
</evidence>
<keyword evidence="2 5" id="KW-0812">Transmembrane</keyword>
<dbReference type="PaxDb" id="589924-Ferp_1707"/>
<reference evidence="8" key="1">
    <citation type="submission" date="2010-02" db="EMBL/GenBank/DDBJ databases">
        <title>Complete sequence of Ferroglobus placidus DSM 10642.</title>
        <authorList>
            <consortium name="US DOE Joint Genome Institute"/>
            <person name="Lucas S."/>
            <person name="Copeland A."/>
            <person name="Lapidus A."/>
            <person name="Cheng J.-F."/>
            <person name="Bruce D."/>
            <person name="Goodwin L."/>
            <person name="Pitluck S."/>
            <person name="Saunders E."/>
            <person name="Brettin T."/>
            <person name="Detter J.C."/>
            <person name="Han C."/>
            <person name="Tapia R."/>
            <person name="Larimer F."/>
            <person name="Land M."/>
            <person name="Hauser L."/>
            <person name="Kyrpides N."/>
            <person name="Ivanova N."/>
            <person name="Holmes D."/>
            <person name="Lovley D."/>
            <person name="Kyrpides N."/>
            <person name="Anderson I.J."/>
            <person name="Woyke T."/>
        </authorList>
    </citation>
    <scope>NUCLEOTIDE SEQUENCE [LARGE SCALE GENOMIC DNA]</scope>
    <source>
        <strain evidence="8">DSM 10642 / AEDII12DO</strain>
    </source>
</reference>
<keyword evidence="4 5" id="KW-0472">Membrane</keyword>
<feature type="transmembrane region" description="Helical" evidence="5">
    <location>
        <begin position="330"/>
        <end position="355"/>
    </location>
</feature>
<feature type="transmembrane region" description="Helical" evidence="5">
    <location>
        <begin position="217"/>
        <end position="239"/>
    </location>
</feature>
<feature type="transmembrane region" description="Helical" evidence="5">
    <location>
        <begin position="74"/>
        <end position="101"/>
    </location>
</feature>
<dbReference type="AlphaFoldDB" id="D3RZD8"/>
<name>D3RZD8_FERPA</name>
<dbReference type="RefSeq" id="WP_012966190.1">
    <property type="nucleotide sequence ID" value="NC_013849.1"/>
</dbReference>
<feature type="transmembrane region" description="Helical" evidence="5">
    <location>
        <begin position="367"/>
        <end position="386"/>
    </location>
</feature>
<dbReference type="OrthoDB" id="29144at2157"/>
<feature type="domain" description="NADH:quinone oxidoreductase/Mrp antiporter transmembrane" evidence="6">
    <location>
        <begin position="88"/>
        <end position="350"/>
    </location>
</feature>
<dbReference type="eggNOG" id="arCOG01540">
    <property type="taxonomic scope" value="Archaea"/>
</dbReference>
<dbReference type="EMBL" id="CP001899">
    <property type="protein sequence ID" value="ADC65851.1"/>
    <property type="molecule type" value="Genomic_DNA"/>
</dbReference>
<organism evidence="7 8">
    <name type="scientific">Ferroglobus placidus (strain DSM 10642 / AEDII12DO)</name>
    <dbReference type="NCBI Taxonomy" id="589924"/>
    <lineage>
        <taxon>Archaea</taxon>
        <taxon>Methanobacteriati</taxon>
        <taxon>Methanobacteriota</taxon>
        <taxon>Archaeoglobi</taxon>
        <taxon>Archaeoglobales</taxon>
        <taxon>Archaeoglobaceae</taxon>
        <taxon>Ferroglobus</taxon>
    </lineage>
</organism>
<evidence type="ECO:0000313" key="7">
    <source>
        <dbReference type="EMBL" id="ADC65851.1"/>
    </source>
</evidence>
<reference evidence="7 8" key="2">
    <citation type="journal article" date="2011" name="Stand. Genomic Sci.">
        <title>Complete genome sequence of Ferroglobus placidus AEDII12DO.</title>
        <authorList>
            <person name="Anderson I."/>
            <person name="Risso C."/>
            <person name="Holmes D."/>
            <person name="Lucas S."/>
            <person name="Copeland A."/>
            <person name="Lapidus A."/>
            <person name="Cheng J.F."/>
            <person name="Bruce D."/>
            <person name="Goodwin L."/>
            <person name="Pitluck S."/>
            <person name="Saunders E."/>
            <person name="Brettin T."/>
            <person name="Detter J.C."/>
            <person name="Han C."/>
            <person name="Tapia R."/>
            <person name="Larimer F."/>
            <person name="Land M."/>
            <person name="Hauser L."/>
            <person name="Woyke T."/>
            <person name="Lovley D."/>
            <person name="Kyrpides N."/>
            <person name="Ivanova N."/>
        </authorList>
    </citation>
    <scope>NUCLEOTIDE SEQUENCE [LARGE SCALE GENOMIC DNA]</scope>
    <source>
        <strain evidence="8">DSM 10642 / AEDII12DO</strain>
    </source>
</reference>
<comment type="subcellular location">
    <subcellularLocation>
        <location evidence="1">Membrane</location>
        <topology evidence="1">Multi-pass membrane protein</topology>
    </subcellularLocation>
</comment>
<dbReference type="STRING" id="589924.Ferp_1707"/>
<evidence type="ECO:0000256" key="5">
    <source>
        <dbReference type="SAM" id="Phobius"/>
    </source>
</evidence>
<feature type="transmembrane region" description="Helical" evidence="5">
    <location>
        <begin position="156"/>
        <end position="178"/>
    </location>
</feature>
<gene>
    <name evidence="7" type="ordered locus">Ferp_1707</name>
</gene>
<evidence type="ECO:0000259" key="6">
    <source>
        <dbReference type="Pfam" id="PF00361"/>
    </source>
</evidence>
<feature type="transmembrane region" description="Helical" evidence="5">
    <location>
        <begin position="41"/>
        <end position="62"/>
    </location>
</feature>
<dbReference type="PANTHER" id="PTHR22773">
    <property type="entry name" value="NADH DEHYDROGENASE"/>
    <property type="match status" value="1"/>
</dbReference>
<dbReference type="Pfam" id="PF00361">
    <property type="entry name" value="Proton_antipo_M"/>
    <property type="match status" value="1"/>
</dbReference>
<protein>
    <submittedName>
        <fullName evidence="7">NADH/Ubiquinone/plastoquinone (Complex I)</fullName>
    </submittedName>
</protein>
<dbReference type="Proteomes" id="UP000002613">
    <property type="component" value="Chromosome"/>
</dbReference>
<keyword evidence="7" id="KW-0830">Ubiquinone</keyword>
<evidence type="ECO:0000313" key="8">
    <source>
        <dbReference type="Proteomes" id="UP000002613"/>
    </source>
</evidence>
<dbReference type="GeneID" id="8779233"/>
<evidence type="ECO:0000256" key="4">
    <source>
        <dbReference type="ARBA" id="ARBA00023136"/>
    </source>
</evidence>
<keyword evidence="8" id="KW-1185">Reference proteome</keyword>
<feature type="transmembrane region" description="Helical" evidence="5">
    <location>
        <begin position="271"/>
        <end position="291"/>
    </location>
</feature>
<dbReference type="KEGG" id="fpl:Ferp_1707"/>
<accession>D3RZD8</accession>
<proteinExistence type="predicted"/>
<keyword evidence="3 5" id="KW-1133">Transmembrane helix</keyword>
<evidence type="ECO:0000256" key="2">
    <source>
        <dbReference type="ARBA" id="ARBA00022692"/>
    </source>
</evidence>
<feature type="transmembrane region" description="Helical" evidence="5">
    <location>
        <begin position="303"/>
        <end position="323"/>
    </location>
</feature>
<feature type="transmembrane region" description="Helical" evidence="5">
    <location>
        <begin position="190"/>
        <end position="210"/>
    </location>
</feature>
<evidence type="ECO:0000256" key="3">
    <source>
        <dbReference type="ARBA" id="ARBA00022989"/>
    </source>
</evidence>
<feature type="transmembrane region" description="Helical" evidence="5">
    <location>
        <begin position="121"/>
        <end position="144"/>
    </location>
</feature>
<dbReference type="HOGENOM" id="CLU_675446_0_0_2"/>
<sequence>MELTIPLIILALGAAFGIRKPEISLVTALVALALSIVVEEAILVSAMIAFVAILNIAALVLMKKSYLRGVDYALVSLMLIATILALYSTSFAMLVLAFILVSTPTYMLVMASESGAKVDVGVKYITFMVVATILFIIGAALTIYGGSVNSESIQTIGICLLILGIAMEVGAAPLHYWVPDVFDTADPVPASIIASLAKFVPFVIAFKILFTVNTERALLFIGVVAAISMFAGNIGALTSNKPARILAYSTVANMGYVIAALTVFYKPEFVYLAFAGVLLQLFANAFGKIGFFTAIREEGTNSVFSYLMALSFIGLPPLLGFWGKFYILAALIYANVIWLAVLLVINSAMSVPYYIRLANTLSGKPNKGLALCIIGISAVVMLLTVVPPNWLIDSSKALVSYFKLGGV</sequence>
<dbReference type="GO" id="GO:0016020">
    <property type="term" value="C:membrane"/>
    <property type="evidence" value="ECO:0007669"/>
    <property type="project" value="UniProtKB-SubCell"/>
</dbReference>
<dbReference type="InterPro" id="IPR001750">
    <property type="entry name" value="ND/Mrp_TM"/>
</dbReference>